<feature type="domain" description="PKD" evidence="1">
    <location>
        <begin position="2212"/>
        <end position="2274"/>
    </location>
</feature>
<dbReference type="InterPro" id="IPR000601">
    <property type="entry name" value="PKD_dom"/>
</dbReference>
<evidence type="ECO:0000313" key="3">
    <source>
        <dbReference type="Proteomes" id="UP001307705"/>
    </source>
</evidence>
<organism evidence="2 3">
    <name type="scientific">Algoriphagus taiwanensis</name>
    <dbReference type="NCBI Taxonomy" id="1445656"/>
    <lineage>
        <taxon>Bacteria</taxon>
        <taxon>Pseudomonadati</taxon>
        <taxon>Bacteroidota</taxon>
        <taxon>Cytophagia</taxon>
        <taxon>Cytophagales</taxon>
        <taxon>Cyclobacteriaceae</taxon>
        <taxon>Algoriphagus</taxon>
    </lineage>
</organism>
<dbReference type="InterPro" id="IPR035986">
    <property type="entry name" value="PKD_dom_sf"/>
</dbReference>
<dbReference type="EMBL" id="BTPE01000016">
    <property type="protein sequence ID" value="GMQ35316.1"/>
    <property type="molecule type" value="Genomic_DNA"/>
</dbReference>
<dbReference type="Proteomes" id="UP001307705">
    <property type="component" value="Unassembled WGS sequence"/>
</dbReference>
<dbReference type="PROSITE" id="PS50093">
    <property type="entry name" value="PKD"/>
    <property type="match status" value="1"/>
</dbReference>
<name>A0ABQ6Q5C6_9BACT</name>
<dbReference type="Pfam" id="PF13585">
    <property type="entry name" value="CHU_C"/>
    <property type="match status" value="1"/>
</dbReference>
<dbReference type="Gene3D" id="2.60.120.200">
    <property type="match status" value="1"/>
</dbReference>
<dbReference type="InterPro" id="IPR013320">
    <property type="entry name" value="ConA-like_dom_sf"/>
</dbReference>
<dbReference type="InterPro" id="IPR013783">
    <property type="entry name" value="Ig-like_fold"/>
</dbReference>
<comment type="caution">
    <text evidence="2">The sequence shown here is derived from an EMBL/GenBank/DDBJ whole genome shotgun (WGS) entry which is preliminary data.</text>
</comment>
<keyword evidence="3" id="KW-1185">Reference proteome</keyword>
<evidence type="ECO:0000313" key="2">
    <source>
        <dbReference type="EMBL" id="GMQ35316.1"/>
    </source>
</evidence>
<evidence type="ECO:0000259" key="1">
    <source>
        <dbReference type="PROSITE" id="PS50093"/>
    </source>
</evidence>
<dbReference type="SMART" id="SM00089">
    <property type="entry name" value="PKD"/>
    <property type="match status" value="1"/>
</dbReference>
<dbReference type="CDD" id="cd00146">
    <property type="entry name" value="PKD"/>
    <property type="match status" value="1"/>
</dbReference>
<dbReference type="Pfam" id="PF13573">
    <property type="entry name" value="SprB"/>
    <property type="match status" value="5"/>
</dbReference>
<accession>A0ABQ6Q5C6</accession>
<dbReference type="Gene3D" id="2.60.40.10">
    <property type="entry name" value="Immunoglobulins"/>
    <property type="match status" value="1"/>
</dbReference>
<dbReference type="Pfam" id="PF18911">
    <property type="entry name" value="PKD_4"/>
    <property type="match status" value="1"/>
</dbReference>
<dbReference type="InterPro" id="IPR025667">
    <property type="entry name" value="SprB_repeat"/>
</dbReference>
<dbReference type="SUPFAM" id="SSF49299">
    <property type="entry name" value="PKD domain"/>
    <property type="match status" value="1"/>
</dbReference>
<dbReference type="SUPFAM" id="SSF49899">
    <property type="entry name" value="Concanavalin A-like lectins/glucanases"/>
    <property type="match status" value="1"/>
</dbReference>
<reference evidence="2 3" key="1">
    <citation type="submission" date="2023-08" db="EMBL/GenBank/DDBJ databases">
        <title>Draft genome sequence of Algoriphagus taiwanensis.</title>
        <authorList>
            <person name="Takatani N."/>
            <person name="Hosokawa M."/>
            <person name="Sawabe T."/>
        </authorList>
    </citation>
    <scope>NUCLEOTIDE SEQUENCE [LARGE SCALE GENOMIC DNA]</scope>
    <source>
        <strain evidence="2 3">JCM 19755</strain>
    </source>
</reference>
<protein>
    <recommendedName>
        <fullName evidence="1">PKD domain-containing protein</fullName>
    </recommendedName>
</protein>
<gene>
    <name evidence="2" type="ORF">Ataiwa_35890</name>
</gene>
<proteinExistence type="predicted"/>
<dbReference type="InterPro" id="IPR022409">
    <property type="entry name" value="PKD/Chitinase_dom"/>
</dbReference>
<sequence length="2367" mass="254242">MKNWKTYLFLFTFLGFFLALLDSYGLIIQSSNLNISIWESKTKAKLDTLERRIARIQNVNQNGVEIQPIRQGFPYCEPFTGTEIERPNTKVGGAAQLTASSGQNNGVLQLTNLTTSGQLGYSFIDLPFSSTYGIKVSFEYFIYNPVNPLEPGDGISFFLYDGNIPASDFRIGGLGGSLGYSAHGFSGGSFTDYTSSPPLFNPENTNGFGGLLGGYLGIGFDVWGKFGNEYERRYGGFLRPNDYYASHGGIVQPRYPNSVIVRGPQIIQPGEERRNGMPKTYPFTGLYPAPFNSYGFVTGKVTHDDASALPDVTLGTGSLPKTPDYFVSPMFKLSSNGRVEDCNLEGYRKVFIDFKPIDPLNPSAGFLIDVDMLVNNGVSGPQLIPILNTTFNPSQQVPSTFKLGFAGATGSKQAFQEIRNVTVQVSNENQLTKPVTNELNASACVGEEEFFELDVDLNNLGAQIQCIQLYQSELEALSVQNQLDQIINVQNCESGICQIEVCKQERLTEATTLGEFEAFIFLENGVEVPKIKFKSFLGVSGTTTVWYTVTDNFGQISAPKPINVTINPIPKIDGSGSIIGPTCNGQNDGSISNVILKDLIPGYTFTWTDANGNVIPGPYPLSETVVGNYIEATVGVNGINLGKYFLTVNNPATNSACDDVFEFDVIDVRGTPVEVILDDQEVCFGTPVTFVPELEDPTDANNPRFIWWKDNNKTQPITNGLTEGPISYQIAAPGVLTITGLPQNGTPYEFFVEVEADPSQNLCATPVGNLKRVQVLVLPPLSISLVQNDDLCRAGTGSVTVNAVGGFPSKTYSLDGINFQASNSFSNLLPGDYTVFVNAGSNCIGEQDFTILGPAAPLGITLISQTNPSCGLENGEVSFEVAGGTPPYTFTLNGGSISPQLANGTYTIGGLNEAPTHIIEVIDSNSCNFTVNTAAFNAIPIPEFDANDDIVCFGETAFLSVQTIELSNASNLVYNWFDESGSPITSGTFSGITYSVDNITGDLSISGLPENSQPYQYSVVISGDNLCSNDPLTASVTVNPEPKLNTPVITDVACFGENTGSIEFTPVDPAEGANYQYSLDGGNTWQGPIFSGLSAGTYSVLVQNTLTGCVTSLDSLNISQAPEVSFTTEEKIDPACGLANGLMRFEFAGGVGPYALTISRNGSNLISETDVTSPYQIENLAPGDYEITLTDANGCPHIILESLINNTGIPITVDPMEDQICEGDIATLIPIVATTGNPSLKWYKDSGATEEIISSPTPDVNGIVYTINASTMQLEIEGLQPGNYTYYLVATGPGYCPNPPFFGRVEVLEPITADLQITDEICFDSDNGSITVLATGADGNFEYSINNGPFVPTNVFTDLTPGDYSIEVRSTGSNGCTFQTTGRVNGPNAPISINNPDLIRSSCGLDNGEVANLIISGGWGNYSVEWRRGSISGPIIPGSITGAQNLFEDIYYLIITDDKGCVASFDFTIEEMPDPVYVIPDVEICEGETVSLVPVNTVSGSAPTSFRWYKDSSKTEEVLPGSDPSNPGVEYTLDPVSGELTIVGLSGQDNPYVYYLNVECTDEMVPVEALVRAIPNPVFITEPVSCFGGNDGKILVDSGGSSKFLYSVNGASPIAELDLENLTFAAGSYTIQVSNEGFCLQSFTVEVIQPDLPLDVAPLVKTDPGCGADIGVIRTQITGGWAPYQIQIFFNGNLLDTRTEDGPEVTINNLAPGDYYLRITDAEGCSVVSDTQTLVYGPTLIEVQDSEICEGEVAVFTPNASPAPSGATFEWYKDQNLTVPIISSNTPDANGHTFQISSSGEMTVSGLDYTDSPQTYFVIITGGTSCPGDVKEVSVIINRNPVLAYSVANEVCFGDQGTISLQGSAGDGSFTYSLDGINFQNSGLFTVSPGVYTGYVMSGSGCVVSTPNIIVEGPSADLTASLNQKQDATCNLPDGQISVNISGGYGNYQVEILRNGQLFSTESFAGGLFTKTGLPSGDYTLSVLDSGGCRVSVPGNIEIENLPTPLFAEGDELCAGEIASVSASTSQTGINPIFTWYTNPDKTGQISSGTSNGVTYQINGDGTMTIEGLIGREEPYVYYVGISGPEVCDTPLVPVEITVNPIPNLRVSNPSIVCDPKETVDLTKFIEGFNPSIYDYQIYSPSGTLMRLDEIAQVDQSGNYQVQSSLKGANCWSQNQRILVLITDTELIPGFEYEADLGGGNFIPNSEAQILEPVNFIDISEGNIIIWNWDFGDGGSSNQQNPTHIYEKKGTYTITLTTIDEIGCIAQTQQVINVLDDYLVIVPNAFTPDGTKNQFFKPEFRGIASMEFYIFSTWGELIYQSETLEDRGWDGKVNGQNAQNGNYVYRVVYTSRSGERKQKSGVFILIR</sequence>